<dbReference type="Proteomes" id="UP001143910">
    <property type="component" value="Unassembled WGS sequence"/>
</dbReference>
<protein>
    <submittedName>
        <fullName evidence="1">Uncharacterized protein</fullName>
    </submittedName>
</protein>
<comment type="caution">
    <text evidence="1">The sequence shown here is derived from an EMBL/GenBank/DDBJ whole genome shotgun (WGS) entry which is preliminary data.</text>
</comment>
<sequence>MLKLFSIYILVMLLLLGVAIYQHVAAANLSLPISPGQTITTILLLLLGIGNTVAGAQLAKAARAYQALGRGLRLTQAVISIVLATLFFSNIPPSDVRNCMLSTVWQRLFSSHDAESLRRIQDAFNCCGYNSVRDRAWPFPNHQTARRCEEMYGRTLACGRPLRTALQRSSGIEFGVVLMSALLQIAYLLLEEYFSSANVTSTPSNRITSGDAARAPLLPREYRDAGSVSDEDAADRQDANRHETGDEERTPWGH</sequence>
<reference evidence="1" key="1">
    <citation type="submission" date="2022-08" db="EMBL/GenBank/DDBJ databases">
        <title>Genome Sequence of Lecanicillium fungicola.</title>
        <authorList>
            <person name="Buettner E."/>
        </authorList>
    </citation>
    <scope>NUCLEOTIDE SEQUENCE</scope>
    <source>
        <strain evidence="1">Babe33</strain>
    </source>
</reference>
<evidence type="ECO:0000313" key="2">
    <source>
        <dbReference type="Proteomes" id="UP001143910"/>
    </source>
</evidence>
<organism evidence="1 2">
    <name type="scientific">Zarea fungicola</name>
    <dbReference type="NCBI Taxonomy" id="93591"/>
    <lineage>
        <taxon>Eukaryota</taxon>
        <taxon>Fungi</taxon>
        <taxon>Dikarya</taxon>
        <taxon>Ascomycota</taxon>
        <taxon>Pezizomycotina</taxon>
        <taxon>Sordariomycetes</taxon>
        <taxon>Hypocreomycetidae</taxon>
        <taxon>Hypocreales</taxon>
        <taxon>Cordycipitaceae</taxon>
        <taxon>Zarea</taxon>
    </lineage>
</organism>
<proteinExistence type="predicted"/>
<name>A0ACC1NW35_9HYPO</name>
<dbReference type="EMBL" id="JANJQO010000045">
    <property type="protein sequence ID" value="KAJ2983071.1"/>
    <property type="molecule type" value="Genomic_DNA"/>
</dbReference>
<keyword evidence="2" id="KW-1185">Reference proteome</keyword>
<gene>
    <name evidence="1" type="ORF">NQ176_g969</name>
</gene>
<accession>A0ACC1NW35</accession>
<evidence type="ECO:0000313" key="1">
    <source>
        <dbReference type="EMBL" id="KAJ2983071.1"/>
    </source>
</evidence>